<feature type="domain" description="HMG box" evidence="6">
    <location>
        <begin position="66"/>
        <end position="134"/>
    </location>
</feature>
<proteinExistence type="inferred from homology"/>
<dbReference type="SMART" id="SM00398">
    <property type="entry name" value="HMG"/>
    <property type="match status" value="2"/>
</dbReference>
<evidence type="ECO:0000313" key="8">
    <source>
        <dbReference type="WBParaSite" id="Gr19_v10_g4201.t1"/>
    </source>
</evidence>
<dbReference type="Gene3D" id="1.10.30.10">
    <property type="entry name" value="High mobility group box domain"/>
    <property type="match status" value="2"/>
</dbReference>
<feature type="DNA-binding region" description="HMG box" evidence="5">
    <location>
        <begin position="152"/>
        <end position="220"/>
    </location>
</feature>
<dbReference type="FunFam" id="1.10.30.10:FF:000016">
    <property type="entry name" value="FACT complex subunit SSRP1"/>
    <property type="match status" value="1"/>
</dbReference>
<dbReference type="FunFam" id="1.10.30.10:FF:000042">
    <property type="entry name" value="High mobility group protein 1.2"/>
    <property type="match status" value="1"/>
</dbReference>
<keyword evidence="4 5" id="KW-0539">Nucleus</keyword>
<sequence length="309" mass="35255">MASLTNMITNSYILNTAGGQYTIQPQPGMTLQHQPQQIIHHVIPQHRQQSSIQGIHHHNERPLVRGKTSPYGFFVKMCYEEHKKKYPNECVQVTEISKKCSQKWKTMTDDEKKRFFELAQKDAERYQAEVAAYGGEDVLKRKKRAKKDPNAPKRALSAFFFFSNEKRQEVSGEHPEWKVGQIAQELGIRWKALSDDERAVYEKKAQEDKERYAEEMRVYRNESSLSSGACAKTSYIEGRPSMAVEHVMQSQSSAHVTTTATAGQSQMVMLQQQPQQCQPGTQLPMQILEEHVSTASAQQQQCGPTQQHG</sequence>
<dbReference type="Pfam" id="PF00505">
    <property type="entry name" value="HMG_box"/>
    <property type="match status" value="1"/>
</dbReference>
<keyword evidence="7" id="KW-1185">Reference proteome</keyword>
<dbReference type="GO" id="GO:0005634">
    <property type="term" value="C:nucleus"/>
    <property type="evidence" value="ECO:0007669"/>
    <property type="project" value="UniProtKB-SubCell"/>
</dbReference>
<dbReference type="InterPro" id="IPR009071">
    <property type="entry name" value="HMG_box_dom"/>
</dbReference>
<evidence type="ECO:0000256" key="2">
    <source>
        <dbReference type="ARBA" id="ARBA00008774"/>
    </source>
</evidence>
<accession>A0A914HUV0</accession>
<dbReference type="AlphaFoldDB" id="A0A914HUV0"/>
<dbReference type="GO" id="GO:0003677">
    <property type="term" value="F:DNA binding"/>
    <property type="evidence" value="ECO:0007669"/>
    <property type="project" value="UniProtKB-UniRule"/>
</dbReference>
<dbReference type="InterPro" id="IPR036910">
    <property type="entry name" value="HMG_box_dom_sf"/>
</dbReference>
<dbReference type="SUPFAM" id="SSF47095">
    <property type="entry name" value="HMG-box"/>
    <property type="match status" value="2"/>
</dbReference>
<dbReference type="Proteomes" id="UP000887572">
    <property type="component" value="Unplaced"/>
</dbReference>
<evidence type="ECO:0000313" key="7">
    <source>
        <dbReference type="Proteomes" id="UP000887572"/>
    </source>
</evidence>
<dbReference type="WBParaSite" id="Gr19_v10_g4201.t1">
    <property type="protein sequence ID" value="Gr19_v10_g4201.t1"/>
    <property type="gene ID" value="Gr19_v10_g4201"/>
</dbReference>
<dbReference type="Pfam" id="PF09011">
    <property type="entry name" value="HMG_box_2"/>
    <property type="match status" value="1"/>
</dbReference>
<dbReference type="CDD" id="cd21978">
    <property type="entry name" value="HMG-box_HMGB_rpt1"/>
    <property type="match status" value="1"/>
</dbReference>
<name>A0A914HUV0_GLORO</name>
<dbReference type="CDD" id="cd01390">
    <property type="entry name" value="HMG-box_NHP6-like"/>
    <property type="match status" value="1"/>
</dbReference>
<dbReference type="PANTHER" id="PTHR48112:SF32">
    <property type="entry name" value="HIGH MOBILITY GROUP PROTEIN B3"/>
    <property type="match status" value="1"/>
</dbReference>
<organism evidence="7 8">
    <name type="scientific">Globodera rostochiensis</name>
    <name type="common">Golden nematode worm</name>
    <name type="synonym">Heterodera rostochiensis</name>
    <dbReference type="NCBI Taxonomy" id="31243"/>
    <lineage>
        <taxon>Eukaryota</taxon>
        <taxon>Metazoa</taxon>
        <taxon>Ecdysozoa</taxon>
        <taxon>Nematoda</taxon>
        <taxon>Chromadorea</taxon>
        <taxon>Rhabditida</taxon>
        <taxon>Tylenchina</taxon>
        <taxon>Tylenchomorpha</taxon>
        <taxon>Tylenchoidea</taxon>
        <taxon>Heteroderidae</taxon>
        <taxon>Heteroderinae</taxon>
        <taxon>Globodera</taxon>
    </lineage>
</organism>
<dbReference type="PANTHER" id="PTHR48112">
    <property type="entry name" value="HIGH MOBILITY GROUP PROTEIN DSP1"/>
    <property type="match status" value="1"/>
</dbReference>
<keyword evidence="3 5" id="KW-0238">DNA-binding</keyword>
<evidence type="ECO:0000256" key="1">
    <source>
        <dbReference type="ARBA" id="ARBA00004123"/>
    </source>
</evidence>
<comment type="subcellular location">
    <subcellularLocation>
        <location evidence="1">Nucleus</location>
    </subcellularLocation>
</comment>
<evidence type="ECO:0000256" key="4">
    <source>
        <dbReference type="ARBA" id="ARBA00023242"/>
    </source>
</evidence>
<evidence type="ECO:0000256" key="5">
    <source>
        <dbReference type="PROSITE-ProRule" id="PRU00267"/>
    </source>
</evidence>
<reference evidence="8" key="1">
    <citation type="submission" date="2022-11" db="UniProtKB">
        <authorList>
            <consortium name="WormBaseParasite"/>
        </authorList>
    </citation>
    <scope>IDENTIFICATION</scope>
</reference>
<dbReference type="PROSITE" id="PS50118">
    <property type="entry name" value="HMG_BOX_2"/>
    <property type="match status" value="2"/>
</dbReference>
<dbReference type="InterPro" id="IPR050342">
    <property type="entry name" value="HMGB"/>
</dbReference>
<evidence type="ECO:0000256" key="3">
    <source>
        <dbReference type="ARBA" id="ARBA00023125"/>
    </source>
</evidence>
<evidence type="ECO:0000259" key="6">
    <source>
        <dbReference type="PROSITE" id="PS50118"/>
    </source>
</evidence>
<comment type="similarity">
    <text evidence="2">Belongs to the HMGB family.</text>
</comment>
<protein>
    <submittedName>
        <fullName evidence="8">HMG box domain-containing protein</fullName>
    </submittedName>
</protein>
<dbReference type="PRINTS" id="PR00886">
    <property type="entry name" value="HIGHMOBLTY12"/>
</dbReference>
<feature type="DNA-binding region" description="HMG box" evidence="5">
    <location>
        <begin position="66"/>
        <end position="134"/>
    </location>
</feature>
<feature type="domain" description="HMG box" evidence="6">
    <location>
        <begin position="152"/>
        <end position="220"/>
    </location>
</feature>